<reference evidence="1" key="1">
    <citation type="submission" date="2019-01" db="EMBL/GenBank/DDBJ databases">
        <title>Draft genome sequences of three monokaryotic isolates of the white-rot basidiomycete fungus Dichomitus squalens.</title>
        <authorList>
            <consortium name="DOE Joint Genome Institute"/>
            <person name="Lopez S.C."/>
            <person name="Andreopoulos B."/>
            <person name="Pangilinan J."/>
            <person name="Lipzen A."/>
            <person name="Riley R."/>
            <person name="Ahrendt S."/>
            <person name="Ng V."/>
            <person name="Barry K."/>
            <person name="Daum C."/>
            <person name="Grigoriev I.V."/>
            <person name="Hilden K.S."/>
            <person name="Makela M.R."/>
            <person name="de Vries R.P."/>
        </authorList>
    </citation>
    <scope>NUCLEOTIDE SEQUENCE [LARGE SCALE GENOMIC DNA]</scope>
    <source>
        <strain evidence="1">OM18370.1</strain>
    </source>
</reference>
<dbReference type="AlphaFoldDB" id="A0A4Q9MMZ0"/>
<proteinExistence type="predicted"/>
<name>A0A4Q9MMZ0_9APHY</name>
<evidence type="ECO:0000313" key="1">
    <source>
        <dbReference type="EMBL" id="TBU27416.1"/>
    </source>
</evidence>
<accession>A0A4Q9MMZ0</accession>
<gene>
    <name evidence="1" type="ORF">BD311DRAFT_378974</name>
</gene>
<organism evidence="1">
    <name type="scientific">Dichomitus squalens</name>
    <dbReference type="NCBI Taxonomy" id="114155"/>
    <lineage>
        <taxon>Eukaryota</taxon>
        <taxon>Fungi</taxon>
        <taxon>Dikarya</taxon>
        <taxon>Basidiomycota</taxon>
        <taxon>Agaricomycotina</taxon>
        <taxon>Agaricomycetes</taxon>
        <taxon>Polyporales</taxon>
        <taxon>Polyporaceae</taxon>
        <taxon>Dichomitus</taxon>
    </lineage>
</organism>
<sequence length="102" mass="11123">MARICVGLLLAGAKFCFWMCLWTSACYLSRVLLSHPHGSRDRSIPPSCASCSALVCRSIRHGLLTYTPALTIAVRNTLHPPSAIPTILACVRSRLVTICLLQ</sequence>
<dbReference type="Proteomes" id="UP000292957">
    <property type="component" value="Unassembled WGS sequence"/>
</dbReference>
<dbReference type="EMBL" id="ML143432">
    <property type="protein sequence ID" value="TBU27416.1"/>
    <property type="molecule type" value="Genomic_DNA"/>
</dbReference>
<protein>
    <submittedName>
        <fullName evidence="1">Uncharacterized protein</fullName>
    </submittedName>
</protein>
<dbReference type="PROSITE" id="PS51257">
    <property type="entry name" value="PROKAR_LIPOPROTEIN"/>
    <property type="match status" value="1"/>
</dbReference>